<feature type="region of interest" description="Disordered" evidence="5">
    <location>
        <begin position="1"/>
        <end position="43"/>
    </location>
</feature>
<dbReference type="SMART" id="SM00317">
    <property type="entry name" value="SET"/>
    <property type="match status" value="1"/>
</dbReference>
<gene>
    <name evidence="8" type="ORF">RHTO0S_01e01222g</name>
</gene>
<evidence type="ECO:0000313" key="8">
    <source>
        <dbReference type="EMBL" id="CDR35522.1"/>
    </source>
</evidence>
<dbReference type="SUPFAM" id="SSF82199">
    <property type="entry name" value="SET domain"/>
    <property type="match status" value="1"/>
</dbReference>
<keyword evidence="3" id="KW-0862">Zinc</keyword>
<dbReference type="GO" id="GO:0005634">
    <property type="term" value="C:nucleus"/>
    <property type="evidence" value="ECO:0007669"/>
    <property type="project" value="TreeGrafter"/>
</dbReference>
<protein>
    <submittedName>
        <fullName evidence="8">RHTO0S01e01222g1_1</fullName>
    </submittedName>
</protein>
<dbReference type="PANTHER" id="PTHR12197:SF251">
    <property type="entry name" value="EG:BACR7C10.4 PROTEIN"/>
    <property type="match status" value="1"/>
</dbReference>
<dbReference type="PROSITE" id="PS50280">
    <property type="entry name" value="SET"/>
    <property type="match status" value="1"/>
</dbReference>
<dbReference type="InterPro" id="IPR001214">
    <property type="entry name" value="SET_dom"/>
</dbReference>
<dbReference type="Pfam" id="PF00856">
    <property type="entry name" value="SET"/>
    <property type="match status" value="1"/>
</dbReference>
<dbReference type="EMBL" id="LK052936">
    <property type="protein sequence ID" value="CDR35522.1"/>
    <property type="molecule type" value="Genomic_DNA"/>
</dbReference>
<dbReference type="Gene3D" id="2.170.270.10">
    <property type="entry name" value="SET domain"/>
    <property type="match status" value="1"/>
</dbReference>
<feature type="compositionally biased region" description="Basic and acidic residues" evidence="5">
    <location>
        <begin position="29"/>
        <end position="39"/>
    </location>
</feature>
<evidence type="ECO:0000256" key="2">
    <source>
        <dbReference type="ARBA" id="ARBA00022771"/>
    </source>
</evidence>
<feature type="domain" description="MYND-type" evidence="7">
    <location>
        <begin position="103"/>
        <end position="154"/>
    </location>
</feature>
<feature type="compositionally biased region" description="Low complexity" evidence="5">
    <location>
        <begin position="13"/>
        <end position="28"/>
    </location>
</feature>
<dbReference type="AlphaFoldDB" id="A0A061AJP4"/>
<dbReference type="Pfam" id="PF01753">
    <property type="entry name" value="zf-MYND"/>
    <property type="match status" value="1"/>
</dbReference>
<feature type="domain" description="SET" evidence="6">
    <location>
        <begin position="58"/>
        <end position="320"/>
    </location>
</feature>
<evidence type="ECO:0000256" key="4">
    <source>
        <dbReference type="PROSITE-ProRule" id="PRU00134"/>
    </source>
</evidence>
<dbReference type="InterPro" id="IPR002893">
    <property type="entry name" value="Znf_MYND"/>
</dbReference>
<evidence type="ECO:0000259" key="6">
    <source>
        <dbReference type="PROSITE" id="PS50280"/>
    </source>
</evidence>
<dbReference type="Gene3D" id="6.10.140.2220">
    <property type="match status" value="1"/>
</dbReference>
<keyword evidence="1" id="KW-0479">Metal-binding</keyword>
<name>A0A061AJP4_RHOTO</name>
<organism evidence="8">
    <name type="scientific">Rhodotorula toruloides</name>
    <name type="common">Yeast</name>
    <name type="synonym">Rhodosporidium toruloides</name>
    <dbReference type="NCBI Taxonomy" id="5286"/>
    <lineage>
        <taxon>Eukaryota</taxon>
        <taxon>Fungi</taxon>
        <taxon>Dikarya</taxon>
        <taxon>Basidiomycota</taxon>
        <taxon>Pucciniomycotina</taxon>
        <taxon>Microbotryomycetes</taxon>
        <taxon>Sporidiobolales</taxon>
        <taxon>Sporidiobolaceae</taxon>
        <taxon>Rhodotorula</taxon>
    </lineage>
</organism>
<reference evidence="8" key="1">
    <citation type="journal article" date="2014" name="Genome Announc.">
        <title>Draft genome sequence of Rhodosporidium toruloides CECT1137, an oleaginous yeast of biotechnological interest.</title>
        <authorList>
            <person name="Morin N."/>
            <person name="Calcas X."/>
            <person name="Devillers H."/>
            <person name="Durrens P."/>
            <person name="Sherman D.J."/>
            <person name="Nicaud J.-M."/>
            <person name="Neuveglise C."/>
        </authorList>
    </citation>
    <scope>NUCLEOTIDE SEQUENCE</scope>
    <source>
        <strain evidence="8">CECT1137</strain>
    </source>
</reference>
<dbReference type="PANTHER" id="PTHR12197">
    <property type="entry name" value="HISTONE-LYSINE N-METHYLTRANSFERASE SMYD"/>
    <property type="match status" value="1"/>
</dbReference>
<proteinExistence type="predicted"/>
<evidence type="ECO:0000256" key="1">
    <source>
        <dbReference type="ARBA" id="ARBA00022723"/>
    </source>
</evidence>
<dbReference type="SUPFAM" id="SSF144232">
    <property type="entry name" value="HIT/MYND zinc finger-like"/>
    <property type="match status" value="1"/>
</dbReference>
<evidence type="ECO:0000256" key="5">
    <source>
        <dbReference type="SAM" id="MobiDB-lite"/>
    </source>
</evidence>
<evidence type="ECO:0000256" key="3">
    <source>
        <dbReference type="ARBA" id="ARBA00022833"/>
    </source>
</evidence>
<dbReference type="PROSITE" id="PS50865">
    <property type="entry name" value="ZF_MYND_2"/>
    <property type="match status" value="1"/>
</dbReference>
<dbReference type="InterPro" id="IPR046341">
    <property type="entry name" value="SET_dom_sf"/>
</dbReference>
<dbReference type="GO" id="GO:0008270">
    <property type="term" value="F:zinc ion binding"/>
    <property type="evidence" value="ECO:0007669"/>
    <property type="project" value="UniProtKB-KW"/>
</dbReference>
<evidence type="ECO:0000259" key="7">
    <source>
        <dbReference type="PROSITE" id="PS50865"/>
    </source>
</evidence>
<sequence>MSTSWAALKAKRAGASGSAASPSPAAAPKTDEEAKRDEALPSAGTSATVEYLHPHLPSNLEVRHISGRGRGVVAKEAVSPGTTLLTTTPLVSVLDQRNLRYRCSFCFRSVDDLKSPSTQGGGATTLQQCSMCHIVQYCSAACQRRDWLIHKKECKDLQRNAAAKGRHGPPDVVLRALSRVLYLRESERDGKMWEAVESLESHQTRLSGREQEDFFRLSVSFASYIGQERLKEACANAAAVLDLCSRFTSNSFSLTSSADLSNIGVSISPLTALFNHSCRPNAVIVFPAFPSSSSTSPSRYMSVVAIRPIKPGEEVVTSYVDLALTKELRQKEVKERYKFDCSCEECRSEGIDPREALSCPKAENGCKGLIALPERGSAVSTVTCPICGSSAPYKDVHPALDAAKLAYEDAERAQHEDERTAVVHLQHIIDSLTTSLTPVPPFAPSAYPLFSARQLLLALHLDAHRFEQAIDTAAAALAGAGLIYAFGHPVRAVLRTTHARLSTVPPDTPPEDGDAQLRWWLDLVARQKGRQLLIAAHEEVVTAFGTARIGGSSVPGGEMGRMLTELIEDQDRGIRFSSIAAENKRRAGGRVRR</sequence>
<dbReference type="InterPro" id="IPR050869">
    <property type="entry name" value="H3K4_H4K5_MeTrfase"/>
</dbReference>
<dbReference type="Gene3D" id="1.10.220.160">
    <property type="match status" value="1"/>
</dbReference>
<accession>A0A061AJP4</accession>
<dbReference type="OrthoDB" id="265717at2759"/>
<keyword evidence="2 4" id="KW-0863">Zinc-finger</keyword>